<dbReference type="InterPro" id="IPR043129">
    <property type="entry name" value="ATPase_NBD"/>
</dbReference>
<dbReference type="SUPFAM" id="SSF53067">
    <property type="entry name" value="Actin-like ATPase domain"/>
    <property type="match status" value="1"/>
</dbReference>
<proteinExistence type="inferred from homology"/>
<protein>
    <submittedName>
        <fullName evidence="2">ROK family protein</fullName>
    </submittedName>
</protein>
<evidence type="ECO:0000256" key="1">
    <source>
        <dbReference type="ARBA" id="ARBA00006479"/>
    </source>
</evidence>
<reference evidence="2 3" key="1">
    <citation type="submission" date="2019-10" db="EMBL/GenBank/DDBJ databases">
        <title>The completed genome of Lactobacillus harbinensis M1.</title>
        <authorList>
            <person name="Zheng Y."/>
        </authorList>
    </citation>
    <scope>NUCLEOTIDE SEQUENCE [LARGE SCALE GENOMIC DNA]</scope>
    <source>
        <strain evidence="2 3">M1</strain>
    </source>
</reference>
<dbReference type="AlphaFoldDB" id="A0A510U067"/>
<evidence type="ECO:0000313" key="2">
    <source>
        <dbReference type="EMBL" id="QFR22401.1"/>
    </source>
</evidence>
<organism evidence="2 3">
    <name type="scientific">Schleiferilactobacillus harbinensis</name>
    <dbReference type="NCBI Taxonomy" id="304207"/>
    <lineage>
        <taxon>Bacteria</taxon>
        <taxon>Bacillati</taxon>
        <taxon>Bacillota</taxon>
        <taxon>Bacilli</taxon>
        <taxon>Lactobacillales</taxon>
        <taxon>Lactobacillaceae</taxon>
        <taxon>Schleiferilactobacillus</taxon>
    </lineage>
</organism>
<sequence>MNVLAFDVGGTFIKYGVFNDGRLGRVAKIPTPRTAADFYANLAQVVADQPDLAGIALSFPGFIDTKQQRAIRAGHLFYLDGQAIGQELNRRLVKPLPIWLENDANCAAMAEKLSGNAQDVDDFVVITLGTGVGGGIFVNGRILRGHDYRAGEFGMMLTNVDVDPEGTLHDYASTSALVQHYATHFGMTASSVDGRQIIAEQQEPAVAQLIEDWGQRVATAIFNLVATLDPQRVLLGGGISQNPALLPIVHRALHAIRFWDDFQVPLGTCAHHNDAGLYGAYYAIMTERFGKY</sequence>
<accession>A0A510U067</accession>
<dbReference type="Proteomes" id="UP000326779">
    <property type="component" value="Chromosome"/>
</dbReference>
<name>A0A510U067_9LACO</name>
<comment type="similarity">
    <text evidence="1">Belongs to the ROK (NagC/XylR) family.</text>
</comment>
<dbReference type="InterPro" id="IPR000600">
    <property type="entry name" value="ROK"/>
</dbReference>
<dbReference type="RefSeq" id="WP_146994883.1">
    <property type="nucleotide sequence ID" value="NZ_BJTX01000042.1"/>
</dbReference>
<dbReference type="CDD" id="cd24152">
    <property type="entry name" value="ASKHA_NBD_ROK-like"/>
    <property type="match status" value="1"/>
</dbReference>
<dbReference type="KEGG" id="lhb:D1010_02470"/>
<dbReference type="Gene3D" id="3.30.420.40">
    <property type="match status" value="2"/>
</dbReference>
<evidence type="ECO:0000313" key="3">
    <source>
        <dbReference type="Proteomes" id="UP000326779"/>
    </source>
</evidence>
<gene>
    <name evidence="2" type="ORF">D1010_02470</name>
</gene>
<dbReference type="GeneID" id="78511203"/>
<dbReference type="EMBL" id="CP045143">
    <property type="protein sequence ID" value="QFR22401.1"/>
    <property type="molecule type" value="Genomic_DNA"/>
</dbReference>
<dbReference type="PANTHER" id="PTHR18964:SF165">
    <property type="entry name" value="BETA-GLUCOSIDE KINASE"/>
    <property type="match status" value="1"/>
</dbReference>
<dbReference type="PANTHER" id="PTHR18964">
    <property type="entry name" value="ROK (REPRESSOR, ORF, KINASE) FAMILY"/>
    <property type="match status" value="1"/>
</dbReference>
<dbReference type="Pfam" id="PF00480">
    <property type="entry name" value="ROK"/>
    <property type="match status" value="1"/>
</dbReference>